<comment type="caution">
    <text evidence="1">The sequence shown here is derived from an EMBL/GenBank/DDBJ whole genome shotgun (WGS) entry which is preliminary data.</text>
</comment>
<protein>
    <submittedName>
        <fullName evidence="1">Uncharacterized protein</fullName>
    </submittedName>
</protein>
<accession>A0ACC0Y8X4</accession>
<dbReference type="EMBL" id="CM047743">
    <property type="protein sequence ID" value="KAJ0031742.1"/>
    <property type="molecule type" value="Genomic_DNA"/>
</dbReference>
<dbReference type="Proteomes" id="UP001163603">
    <property type="component" value="Chromosome 8"/>
</dbReference>
<gene>
    <name evidence="1" type="ORF">Pint_13095</name>
</gene>
<organism evidence="1 2">
    <name type="scientific">Pistacia integerrima</name>
    <dbReference type="NCBI Taxonomy" id="434235"/>
    <lineage>
        <taxon>Eukaryota</taxon>
        <taxon>Viridiplantae</taxon>
        <taxon>Streptophyta</taxon>
        <taxon>Embryophyta</taxon>
        <taxon>Tracheophyta</taxon>
        <taxon>Spermatophyta</taxon>
        <taxon>Magnoliopsida</taxon>
        <taxon>eudicotyledons</taxon>
        <taxon>Gunneridae</taxon>
        <taxon>Pentapetalae</taxon>
        <taxon>rosids</taxon>
        <taxon>malvids</taxon>
        <taxon>Sapindales</taxon>
        <taxon>Anacardiaceae</taxon>
        <taxon>Pistacia</taxon>
    </lineage>
</organism>
<evidence type="ECO:0000313" key="1">
    <source>
        <dbReference type="EMBL" id="KAJ0031742.1"/>
    </source>
</evidence>
<evidence type="ECO:0000313" key="2">
    <source>
        <dbReference type="Proteomes" id="UP001163603"/>
    </source>
</evidence>
<keyword evidence="2" id="KW-1185">Reference proteome</keyword>
<sequence length="657" mass="71715">MEVFIDYRCVLSLFLVFVFSLSDGRVSSEPTQDKQALLAFLSKTPHANRVQWNESDSACNWFGVECDANRSYVYTLRLPAVGLVGPIPPNTIGKLSQLRVLSLRSNRLNGEIPSDFSNLTLLRSLYLQDNEFSGGFPESVTGLNRLTRLDLSSNNFTGAIPFAVNNLTHLTGLFLENNNFSGNLPSINPGNLSAFNVSNNNLNGSIPATLTKFPSSAFTGNLDLCGGPLQPCTSFFPSPAPSPSVNPPLIPRHKKSKKLSTAAIVGIAVGCAVFLLLLLLLLVFCLKKRRREQPGKTPKPSAAATSRAMATEAGTSSSKDDITGGSAEAERNKLVFFEGGIYSFDLEDLLRASAEVLGKGSVGTSYKAVLEEGTTVVVKRLKEVAVSKREFEMQMEVLGKIKHDNVVPLRAFYYSKDEKLLVYDFMPAGSLSALLHGSRGSGRTPLDWDNRMRIALSAARGLAHLHVSGKVVHGNIKSSNILLRPDHDAGISDFGLNPLFGNTTPTNRVAGYRAPEVVETRKVSFKSDVYSFGVLLLELLTGKAPNQASLGEEGIDLPRWVQSVVREEWTAEVFDVELMRYHNIEEEMVQLLQIAMACVSTVPDQRPAMQEVVRMIEDMNRSETDDGLRQSSDDPSKGSDGHTPPPESRTPPRAITP</sequence>
<reference evidence="2" key="1">
    <citation type="journal article" date="2023" name="G3 (Bethesda)">
        <title>Genome assembly and association tests identify interacting loci associated with vigor, precocity, and sex in interspecific pistachio rootstocks.</title>
        <authorList>
            <person name="Palmer W."/>
            <person name="Jacygrad E."/>
            <person name="Sagayaradj S."/>
            <person name="Cavanaugh K."/>
            <person name="Han R."/>
            <person name="Bertier L."/>
            <person name="Beede B."/>
            <person name="Kafkas S."/>
            <person name="Golino D."/>
            <person name="Preece J."/>
            <person name="Michelmore R."/>
        </authorList>
    </citation>
    <scope>NUCLEOTIDE SEQUENCE [LARGE SCALE GENOMIC DNA]</scope>
</reference>
<name>A0ACC0Y8X4_9ROSI</name>
<proteinExistence type="predicted"/>